<feature type="binding site" evidence="9">
    <location>
        <position position="319"/>
    </location>
    <ligand>
        <name>Mg(2+)</name>
        <dbReference type="ChEBI" id="CHEBI:18420"/>
        <label>2</label>
    </ligand>
</feature>
<keyword evidence="9" id="KW-0460">Magnesium</keyword>
<keyword evidence="4" id="KW-0548">Nucleotidyltransferase</keyword>
<evidence type="ECO:0000256" key="4">
    <source>
        <dbReference type="ARBA" id="ARBA00022695"/>
    </source>
</evidence>
<dbReference type="GO" id="GO:0000166">
    <property type="term" value="F:nucleotide binding"/>
    <property type="evidence" value="ECO:0007669"/>
    <property type="project" value="UniProtKB-KW"/>
</dbReference>
<dbReference type="GO" id="GO:0046872">
    <property type="term" value="F:metal ion binding"/>
    <property type="evidence" value="ECO:0007669"/>
    <property type="project" value="UniProtKB-KW"/>
</dbReference>
<gene>
    <name evidence="11" type="ORF">H4Bulk46310e1371_000001</name>
</gene>
<feature type="domain" description="RdRp catalytic" evidence="10">
    <location>
        <begin position="304"/>
        <end position="447"/>
    </location>
</feature>
<keyword evidence="3" id="KW-0808">Transferase</keyword>
<comment type="catalytic activity">
    <reaction evidence="8">
        <text>RNA(n) + a ribonucleoside 5'-triphosphate = RNA(n+1) + diphosphate</text>
        <dbReference type="Rhea" id="RHEA:21248"/>
        <dbReference type="Rhea" id="RHEA-COMP:14527"/>
        <dbReference type="Rhea" id="RHEA-COMP:17342"/>
        <dbReference type="ChEBI" id="CHEBI:33019"/>
        <dbReference type="ChEBI" id="CHEBI:61557"/>
        <dbReference type="ChEBI" id="CHEBI:140395"/>
        <dbReference type="EC" id="2.7.7.48"/>
    </reaction>
</comment>
<evidence type="ECO:0000256" key="1">
    <source>
        <dbReference type="ARBA" id="ARBA00012494"/>
    </source>
</evidence>
<dbReference type="InterPro" id="IPR005093">
    <property type="entry name" value="RNArep_beta"/>
</dbReference>
<comment type="cofactor">
    <cofactor evidence="9">
        <name>Mg(2+)</name>
        <dbReference type="ChEBI" id="CHEBI:18420"/>
    </cofactor>
    <text evidence="9">Binds 2 Mg(2+) per subunit.</text>
</comment>
<protein>
    <recommendedName>
        <fullName evidence="1">RNA-directed RNA polymerase</fullName>
        <ecNumber evidence="1">2.7.7.48</ecNumber>
    </recommendedName>
    <alternativeName>
        <fullName evidence="7">RNA replicase beta chain</fullName>
    </alternativeName>
</protein>
<keyword evidence="2 11" id="KW-0696">RNA-directed RNA polymerase</keyword>
<dbReference type="PROSITE" id="PS50522">
    <property type="entry name" value="RDRP_PHAGE"/>
    <property type="match status" value="1"/>
</dbReference>
<sequence>MKSPVVLLRSLFRDLNRLHPNAKGLDRDYHAIEDRVKHEGFSFLAKTLPILSDAIFHGIEAGRFTCPTNFKRIRKGSIPRLLSGLIGEVFDPISGILKEQVDPGVVSSLRQVCLLFKKTVATSLDDDQLSEDAYNSFFDCESMVSSSIDDDKLAFVIDRVSSFILPNLNRGLDELRFKHGPGAVSERYKGNQKWLALWESVKTGFLDTLGYSDLLLSERYVDHILPVGQDNPLFHNDGNDVSSCSSARLVAVPKNSTSKRSITVEPLMNQFVQQGLNTHLRDSILECSILSQSLALSDQSLNQKLAMEGSIHQNYSTLDLSSASDLLSLRLVERIFNKRQEFLDLLLDCRTKRVFTNKREALLVKFAGMGNATTFPIQSVVFAVVSIASILIDRGEFPTYGRVLRAARLVRCYGDDIIVASNHARSVVRGLETVGLKINTSKSFLNGKFKESCGADWYDGINVTPVYLRYHPHNLSKETRALTNYIEASNLCWERCFYDLSTALKEHVEDTYGCLPYVLKDSGVLGWRTRRGDYSFQKWDDRLHRWIVRSIDVRPRRRRDHLDGPPALLKFFLTPLLGRAKDGLEISPMRYNNKVSWRWVPV</sequence>
<dbReference type="EC" id="2.7.7.48" evidence="1"/>
<evidence type="ECO:0000256" key="6">
    <source>
        <dbReference type="ARBA" id="ARBA00022953"/>
    </source>
</evidence>
<evidence type="ECO:0000256" key="3">
    <source>
        <dbReference type="ARBA" id="ARBA00022679"/>
    </source>
</evidence>
<feature type="binding site" evidence="9">
    <location>
        <position position="416"/>
    </location>
    <ligand>
        <name>Mg(2+)</name>
        <dbReference type="ChEBI" id="CHEBI:18420"/>
        <label>2</label>
    </ligand>
</feature>
<feature type="binding site" evidence="9">
    <location>
        <position position="415"/>
    </location>
    <ligand>
        <name>Mg(2+)</name>
        <dbReference type="ChEBI" id="CHEBI:18420"/>
        <label>2</label>
    </ligand>
</feature>
<evidence type="ECO:0000256" key="8">
    <source>
        <dbReference type="ARBA" id="ARBA00048744"/>
    </source>
</evidence>
<accession>A0A514D1S5</accession>
<evidence type="ECO:0000259" key="10">
    <source>
        <dbReference type="PROSITE" id="PS50522"/>
    </source>
</evidence>
<keyword evidence="6" id="KW-0693">Viral RNA replication</keyword>
<dbReference type="EMBL" id="MN033481">
    <property type="protein sequence ID" value="QDH87566.1"/>
    <property type="molecule type" value="Genomic_RNA"/>
</dbReference>
<reference evidence="11" key="1">
    <citation type="submission" date="2019-05" db="EMBL/GenBank/DDBJ databases">
        <title>Metatranscriptomic reconstruction reveals RNA viruses with the potential to shape carbon cycling in soil.</title>
        <authorList>
            <person name="Starr E.P."/>
            <person name="Nuccio E."/>
            <person name="Pett-Ridge J."/>
            <person name="Banfield J.F."/>
            <person name="Firestone M.K."/>
        </authorList>
    </citation>
    <scope>NUCLEOTIDE SEQUENCE</scope>
    <source>
        <strain evidence="11">H4_Bulk_46_scaffold_310_e_137_1</strain>
    </source>
</reference>
<evidence type="ECO:0000256" key="2">
    <source>
        <dbReference type="ARBA" id="ARBA00022484"/>
    </source>
</evidence>
<proteinExistence type="predicted"/>
<keyword evidence="5" id="KW-0547">Nucleotide-binding</keyword>
<dbReference type="GO" id="GO:0039694">
    <property type="term" value="P:viral RNA genome replication"/>
    <property type="evidence" value="ECO:0007669"/>
    <property type="project" value="InterPro"/>
</dbReference>
<evidence type="ECO:0000256" key="9">
    <source>
        <dbReference type="PIRSR" id="PIRSR605093-1"/>
    </source>
</evidence>
<evidence type="ECO:0000256" key="5">
    <source>
        <dbReference type="ARBA" id="ARBA00022741"/>
    </source>
</evidence>
<dbReference type="InterPro" id="IPR007096">
    <property type="entry name" value="RNA-dir_Rpol_cat_phage"/>
</dbReference>
<evidence type="ECO:0000313" key="11">
    <source>
        <dbReference type="EMBL" id="QDH87566.1"/>
    </source>
</evidence>
<dbReference type="Pfam" id="PF03431">
    <property type="entry name" value="RNA_replicase_B"/>
    <property type="match status" value="1"/>
</dbReference>
<evidence type="ECO:0000256" key="7">
    <source>
        <dbReference type="ARBA" id="ARBA00030248"/>
    </source>
</evidence>
<name>A0A514D1S5_9VIRU</name>
<organism evidence="11">
    <name type="scientific">Leviviridae sp</name>
    <dbReference type="NCBI Taxonomy" id="2027243"/>
    <lineage>
        <taxon>Viruses</taxon>
        <taxon>Riboviria</taxon>
        <taxon>Orthornavirae</taxon>
        <taxon>Lenarviricota</taxon>
        <taxon>Leviviricetes</taxon>
        <taxon>Norzivirales</taxon>
        <taxon>Fiersviridae</taxon>
    </lineage>
</organism>
<keyword evidence="9" id="KW-0479">Metal-binding</keyword>
<dbReference type="GO" id="GO:0003968">
    <property type="term" value="F:RNA-directed RNA polymerase activity"/>
    <property type="evidence" value="ECO:0007669"/>
    <property type="project" value="UniProtKB-KW"/>
</dbReference>